<dbReference type="HOGENOM" id="CLU_798040_0_0_1"/>
<comment type="caution">
    <text evidence="1">The sequence shown here is derived from an EMBL/GenBank/DDBJ whole genome shotgun (WGS) entry which is preliminary data.</text>
</comment>
<evidence type="ECO:0000313" key="1">
    <source>
        <dbReference type="EMBL" id="ETI39554.1"/>
    </source>
</evidence>
<dbReference type="AlphaFoldDB" id="V9EK13"/>
<evidence type="ECO:0000313" key="2">
    <source>
        <dbReference type="Proteomes" id="UP000018721"/>
    </source>
</evidence>
<proteinExistence type="predicted"/>
<dbReference type="EMBL" id="ANIZ01002594">
    <property type="protein sequence ID" value="ETI39554.1"/>
    <property type="molecule type" value="Genomic_DNA"/>
</dbReference>
<organism evidence="1 2">
    <name type="scientific">Phytophthora nicotianae P1569</name>
    <dbReference type="NCBI Taxonomy" id="1317065"/>
    <lineage>
        <taxon>Eukaryota</taxon>
        <taxon>Sar</taxon>
        <taxon>Stramenopiles</taxon>
        <taxon>Oomycota</taxon>
        <taxon>Peronosporomycetes</taxon>
        <taxon>Peronosporales</taxon>
        <taxon>Peronosporaceae</taxon>
        <taxon>Phytophthora</taxon>
    </lineage>
</organism>
<keyword evidence="2" id="KW-1185">Reference proteome</keyword>
<accession>V9EK13</accession>
<gene>
    <name evidence="1" type="ORF">F443_14873</name>
</gene>
<protein>
    <submittedName>
        <fullName evidence="1">Uncharacterized protein</fullName>
    </submittedName>
</protein>
<sequence>MVIIAALRAVKFVLLLPEKWEHPLEAPTFGKVHRRTRTAVFVTGDEPDTTTISAQPAHRSIDQNQVVPPARKRARLLAPEEGGANIQALPSTAGAPKAPRAAGIQDAVPRLVQSANEREIRVKVQMKPVKNDTSRASKSTHASGREVTISSTAITKDIDVLIPSQNGKKLCIRFLSVRGCKEPQPNEVTFSSRCRQNDSFQNHTIAQSTNGKRRYINTSPIPQPAATQALSAHVDGSIKRQLRPAVRTQVRQSTSTKGRKFKHRWQYIDPLPDKQPVRSLTSTRDGQPSSYLKATISTESVWPPPLSITSSKIIRQYLEEDLLRAEVATSRRLRTLGFRRVPIAKNTI</sequence>
<reference evidence="1 2" key="1">
    <citation type="submission" date="2013-11" db="EMBL/GenBank/DDBJ databases">
        <title>The Genome Sequence of Phytophthora parasitica P1569.</title>
        <authorList>
            <consortium name="The Broad Institute Genomics Platform"/>
            <person name="Russ C."/>
            <person name="Tyler B."/>
            <person name="Panabieres F."/>
            <person name="Shan W."/>
            <person name="Tripathy S."/>
            <person name="Grunwald N."/>
            <person name="Machado M."/>
            <person name="Johnson C.S."/>
            <person name="Arredondo F."/>
            <person name="Hong C."/>
            <person name="Coffey M."/>
            <person name="Young S.K."/>
            <person name="Zeng Q."/>
            <person name="Gargeya S."/>
            <person name="Fitzgerald M."/>
            <person name="Abouelleil A."/>
            <person name="Alvarado L."/>
            <person name="Chapman S.B."/>
            <person name="Gainer-Dewar J."/>
            <person name="Goldberg J."/>
            <person name="Griggs A."/>
            <person name="Gujja S."/>
            <person name="Hansen M."/>
            <person name="Howarth C."/>
            <person name="Imamovic A."/>
            <person name="Ireland A."/>
            <person name="Larimer J."/>
            <person name="McCowan C."/>
            <person name="Murphy C."/>
            <person name="Pearson M."/>
            <person name="Poon T.W."/>
            <person name="Priest M."/>
            <person name="Roberts A."/>
            <person name="Saif S."/>
            <person name="Shea T."/>
            <person name="Sykes S."/>
            <person name="Wortman J."/>
            <person name="Nusbaum C."/>
            <person name="Birren B."/>
        </authorList>
    </citation>
    <scope>NUCLEOTIDE SEQUENCE [LARGE SCALE GENOMIC DNA]</scope>
    <source>
        <strain evidence="1 2">P1569</strain>
    </source>
</reference>
<name>V9EK13_PHYNI</name>
<dbReference type="Proteomes" id="UP000018721">
    <property type="component" value="Unassembled WGS sequence"/>
</dbReference>